<dbReference type="PROSITE" id="PS00092">
    <property type="entry name" value="N6_MTASE"/>
    <property type="match status" value="1"/>
</dbReference>
<dbReference type="PANTHER" id="PTHR13370:SF3">
    <property type="entry name" value="TRNA (GUANINE(10)-N2)-METHYLTRANSFERASE HOMOLOG"/>
    <property type="match status" value="1"/>
</dbReference>
<evidence type="ECO:0000256" key="5">
    <source>
        <dbReference type="ARBA" id="ARBA00022679"/>
    </source>
</evidence>
<comment type="subcellular location">
    <subcellularLocation>
        <location evidence="1">Cytoplasm</location>
    </subcellularLocation>
</comment>
<keyword evidence="4 10" id="KW-0489">Methyltransferase</keyword>
<dbReference type="SUPFAM" id="SSF53335">
    <property type="entry name" value="S-adenosyl-L-methionine-dependent methyltransferases"/>
    <property type="match status" value="1"/>
</dbReference>
<sequence length="437" mass="50998">MAARFGRGMGDAWKRYLFHFANDHFDFKLAELKSLATTVGCKLRVQEENYDKECPFLELQLQSEEDGKLLMQRSTLGRSLYELVAEGRTFAELCDNLQKLPESQRTVSCNESFRIQVEGFNKRLNQAAKVERIEALLESSLKFDGKVNLKQPDHSFHLLEYYGHEGTRPPDQPYWLYFGRWVADGQREKIRQFHLQKRHFIGNTRSLLVACAHHGAYVMGTDIDYMLLHAKARPSRHNQKRREKDESIRANLRQYGLESQYLDVLVADASQHTLWRSQPMFDAIITDPPYGIREPTLKIGTDNPKASIPDDCKDNHHPQRLRYHLSDIFRDLLNFAARFLKMNGRLVYWLPVYRPDYSEANIPQHPCLQMVANCEQTLNTTISRRLITMEKIAEHQEQLSKEGATVEVDHYEDKSFRERYFRANRTIIAEQEAANNS</sequence>
<dbReference type="AlphaFoldDB" id="A0ABD0IZX4"/>
<evidence type="ECO:0000259" key="11">
    <source>
        <dbReference type="Pfam" id="PF25904"/>
    </source>
</evidence>
<reference evidence="12 13" key="1">
    <citation type="journal article" date="2023" name="Sci. Data">
        <title>Genome assembly of the Korean intertidal mud-creeper Batillaria attramentaria.</title>
        <authorList>
            <person name="Patra A.K."/>
            <person name="Ho P.T."/>
            <person name="Jun S."/>
            <person name="Lee S.J."/>
            <person name="Kim Y."/>
            <person name="Won Y.J."/>
        </authorList>
    </citation>
    <scope>NUCLEOTIDE SEQUENCE [LARGE SCALE GENOMIC DNA]</scope>
    <source>
        <strain evidence="12">Wonlab-2016</strain>
    </source>
</reference>
<keyword evidence="8 10" id="KW-0694">RNA-binding</keyword>
<dbReference type="GO" id="GO:0008033">
    <property type="term" value="P:tRNA processing"/>
    <property type="evidence" value="ECO:0007669"/>
    <property type="project" value="UniProtKB-UniRule"/>
</dbReference>
<organism evidence="12 13">
    <name type="scientific">Batillaria attramentaria</name>
    <dbReference type="NCBI Taxonomy" id="370345"/>
    <lineage>
        <taxon>Eukaryota</taxon>
        <taxon>Metazoa</taxon>
        <taxon>Spiralia</taxon>
        <taxon>Lophotrochozoa</taxon>
        <taxon>Mollusca</taxon>
        <taxon>Gastropoda</taxon>
        <taxon>Caenogastropoda</taxon>
        <taxon>Sorbeoconcha</taxon>
        <taxon>Cerithioidea</taxon>
        <taxon>Batillariidae</taxon>
        <taxon>Batillaria</taxon>
    </lineage>
</organism>
<dbReference type="InterPro" id="IPR002052">
    <property type="entry name" value="DNA_methylase_N6_adenine_CS"/>
</dbReference>
<evidence type="ECO:0000313" key="12">
    <source>
        <dbReference type="EMBL" id="KAK7442095.1"/>
    </source>
</evidence>
<proteinExistence type="inferred from homology"/>
<keyword evidence="2" id="KW-0963">Cytoplasm</keyword>
<dbReference type="PANTHER" id="PTHR13370">
    <property type="entry name" value="RNA METHYLASE-RELATED"/>
    <property type="match status" value="1"/>
</dbReference>
<comment type="caution">
    <text evidence="12">The sequence shown here is derived from an EMBL/GenBank/DDBJ whole genome shotgun (WGS) entry which is preliminary data.</text>
</comment>
<comment type="similarity">
    <text evidence="10">Belongs to the class I-like SAM-binding methyltransferase superfamily. TRM11 methyltransferase family.</text>
</comment>
<dbReference type="GO" id="GO:0032259">
    <property type="term" value="P:methylation"/>
    <property type="evidence" value="ECO:0007669"/>
    <property type="project" value="UniProtKB-UniRule"/>
</dbReference>
<evidence type="ECO:0000256" key="4">
    <source>
        <dbReference type="ARBA" id="ARBA00022603"/>
    </source>
</evidence>
<dbReference type="GO" id="GO:0000049">
    <property type="term" value="F:tRNA binding"/>
    <property type="evidence" value="ECO:0007669"/>
    <property type="project" value="UniProtKB-UniRule"/>
</dbReference>
<feature type="domain" description="tRNA (guanine(10)-N(2))-methyltransferase TRMT11 N-terminal" evidence="11">
    <location>
        <begin position="15"/>
        <end position="187"/>
    </location>
</feature>
<accession>A0ABD0IZX4</accession>
<evidence type="ECO:0000256" key="2">
    <source>
        <dbReference type="ARBA" id="ARBA00022490"/>
    </source>
</evidence>
<evidence type="ECO:0000256" key="3">
    <source>
        <dbReference type="ARBA" id="ARBA00022555"/>
    </source>
</evidence>
<dbReference type="Proteomes" id="UP001519460">
    <property type="component" value="Unassembled WGS sequence"/>
</dbReference>
<dbReference type="GO" id="GO:0160102">
    <property type="term" value="F:tRNA (guanine(10)-N2)-methyltransferase activity"/>
    <property type="evidence" value="ECO:0007669"/>
    <property type="project" value="UniProtKB-EC"/>
</dbReference>
<dbReference type="PIRSF" id="PIRSF017259">
    <property type="entry name" value="tRNA_mtfrase_TRM11"/>
    <property type="match status" value="1"/>
</dbReference>
<dbReference type="GO" id="GO:0005737">
    <property type="term" value="C:cytoplasm"/>
    <property type="evidence" value="ECO:0007669"/>
    <property type="project" value="UniProtKB-SubCell"/>
</dbReference>
<dbReference type="InterPro" id="IPR016691">
    <property type="entry name" value="TRMT11"/>
</dbReference>
<dbReference type="InterPro" id="IPR059073">
    <property type="entry name" value="TRMT11_N"/>
</dbReference>
<evidence type="ECO:0000256" key="1">
    <source>
        <dbReference type="ARBA" id="ARBA00004496"/>
    </source>
</evidence>
<evidence type="ECO:0000256" key="10">
    <source>
        <dbReference type="PROSITE-ProRule" id="PRU00959"/>
    </source>
</evidence>
<evidence type="ECO:0000313" key="13">
    <source>
        <dbReference type="Proteomes" id="UP001519460"/>
    </source>
</evidence>
<evidence type="ECO:0000256" key="9">
    <source>
        <dbReference type="ARBA" id="ARBA00066937"/>
    </source>
</evidence>
<dbReference type="EMBL" id="JACVVK020000837">
    <property type="protein sequence ID" value="KAK7442095.1"/>
    <property type="molecule type" value="Genomic_DNA"/>
</dbReference>
<evidence type="ECO:0000256" key="7">
    <source>
        <dbReference type="ARBA" id="ARBA00022694"/>
    </source>
</evidence>
<dbReference type="Pfam" id="PF25904">
    <property type="entry name" value="Tmrp11_N"/>
    <property type="match status" value="1"/>
</dbReference>
<keyword evidence="3 10" id="KW-0820">tRNA-binding</keyword>
<name>A0ABD0IZX4_9CAEN</name>
<dbReference type="InterPro" id="IPR029063">
    <property type="entry name" value="SAM-dependent_MTases_sf"/>
</dbReference>
<dbReference type="PROSITE" id="PS51627">
    <property type="entry name" value="SAM_MT_TRM11"/>
    <property type="match status" value="1"/>
</dbReference>
<keyword evidence="5 10" id="KW-0808">Transferase</keyword>
<gene>
    <name evidence="12" type="ORF">BaRGS_00040537</name>
</gene>
<keyword evidence="6 10" id="KW-0949">S-adenosyl-L-methionine</keyword>
<keyword evidence="13" id="KW-1185">Reference proteome</keyword>
<dbReference type="Gene3D" id="3.40.50.150">
    <property type="entry name" value="Vaccinia Virus protein VP39"/>
    <property type="match status" value="1"/>
</dbReference>
<evidence type="ECO:0000256" key="6">
    <source>
        <dbReference type="ARBA" id="ARBA00022691"/>
    </source>
</evidence>
<dbReference type="EC" id="2.1.1.214" evidence="9"/>
<protein>
    <recommendedName>
        <fullName evidence="9">tRNA (guanine(10)-N(2))-methyltransferase</fullName>
        <ecNumber evidence="9">2.1.1.214</ecNumber>
    </recommendedName>
</protein>
<keyword evidence="7 10" id="KW-0819">tRNA processing</keyword>
<evidence type="ECO:0000256" key="8">
    <source>
        <dbReference type="ARBA" id="ARBA00022884"/>
    </source>
</evidence>